<dbReference type="RefSeq" id="WP_010057195.1">
    <property type="nucleotide sequence ID" value="NZ_CP013738.1"/>
</dbReference>
<dbReference type="KEGG" id="sgb:WQO_05720"/>
<dbReference type="Proteomes" id="UP000064183">
    <property type="component" value="Chromosome"/>
</dbReference>
<dbReference type="AlphaFoldDB" id="A0A0U3LL00"/>
<dbReference type="EMBL" id="CP013738">
    <property type="protein sequence ID" value="ALU92889.1"/>
    <property type="molecule type" value="Genomic_DNA"/>
</dbReference>
<proteinExistence type="predicted"/>
<organism evidence="1 2">
    <name type="scientific">Streptomyces globisporus C-1027</name>
    <dbReference type="NCBI Taxonomy" id="1172567"/>
    <lineage>
        <taxon>Bacteria</taxon>
        <taxon>Bacillati</taxon>
        <taxon>Actinomycetota</taxon>
        <taxon>Actinomycetes</taxon>
        <taxon>Kitasatosporales</taxon>
        <taxon>Streptomycetaceae</taxon>
        <taxon>Streptomyces</taxon>
    </lineage>
</organism>
<protein>
    <submittedName>
        <fullName evidence="1">Uncharacterized protein</fullName>
    </submittedName>
</protein>
<name>A0A0U3LL00_STRGL</name>
<reference evidence="1 2" key="1">
    <citation type="journal article" date="2012" name="J. Bacteriol.">
        <title>Draft genome sequence of Streptomyces globisporus C-1027, which produces an antitumor antibiotic consisting of a nine-membered enediyne with a chromoprotein.</title>
        <authorList>
            <person name="Wang L."/>
            <person name="Wang S."/>
            <person name="He Q."/>
            <person name="Yu T."/>
            <person name="Li Q."/>
            <person name="Hong B."/>
        </authorList>
    </citation>
    <scope>NUCLEOTIDE SEQUENCE [LARGE SCALE GENOMIC DNA]</scope>
    <source>
        <strain evidence="1 2">C-1027</strain>
    </source>
</reference>
<evidence type="ECO:0000313" key="1">
    <source>
        <dbReference type="EMBL" id="ALU92889.1"/>
    </source>
</evidence>
<dbReference type="STRING" id="1172567.WQO_05720"/>
<evidence type="ECO:0000313" key="2">
    <source>
        <dbReference type="Proteomes" id="UP000064183"/>
    </source>
</evidence>
<dbReference type="GeneID" id="27781805"/>
<accession>A0A0U3LL00</accession>
<sequence>MRFLVRADRDMTVVFEPTAEEVSLKPGETLTVEWFAERTDGMVSLEEGDLVVSAPSGGYTRVWGSDGAEIYVGPDSGGAAR</sequence>
<gene>
    <name evidence="1" type="ORF">WQO_05720</name>
</gene>